<feature type="domain" description="Major facilitator superfamily (MFS) profile" evidence="7">
    <location>
        <begin position="244"/>
        <end position="430"/>
    </location>
</feature>
<dbReference type="AlphaFoldDB" id="A0A4Y4CUH9"/>
<evidence type="ECO:0000256" key="6">
    <source>
        <dbReference type="SAM" id="Phobius"/>
    </source>
</evidence>
<dbReference type="RefSeq" id="WP_218028722.1">
    <property type="nucleotide sequence ID" value="NZ_BJNV01000047.1"/>
</dbReference>
<keyword evidence="2" id="KW-0813">Transport</keyword>
<feature type="transmembrane region" description="Helical" evidence="6">
    <location>
        <begin position="281"/>
        <end position="301"/>
    </location>
</feature>
<dbReference type="EMBL" id="BJNV01000047">
    <property type="protein sequence ID" value="GEC96571.1"/>
    <property type="molecule type" value="Genomic_DNA"/>
</dbReference>
<dbReference type="GO" id="GO:0012505">
    <property type="term" value="C:endomembrane system"/>
    <property type="evidence" value="ECO:0007669"/>
    <property type="project" value="UniProtKB-SubCell"/>
</dbReference>
<name>A0A4Y4CUH9_ZOORA</name>
<proteinExistence type="predicted"/>
<evidence type="ECO:0000256" key="1">
    <source>
        <dbReference type="ARBA" id="ARBA00004127"/>
    </source>
</evidence>
<keyword evidence="4 6" id="KW-1133">Transmembrane helix</keyword>
<evidence type="ECO:0000256" key="4">
    <source>
        <dbReference type="ARBA" id="ARBA00022989"/>
    </source>
</evidence>
<dbReference type="PANTHER" id="PTHR23519:SF1">
    <property type="entry name" value="AUTOPHAGY-RELATED PROTEIN 22"/>
    <property type="match status" value="1"/>
</dbReference>
<feature type="transmembrane region" description="Helical" evidence="6">
    <location>
        <begin position="32"/>
        <end position="52"/>
    </location>
</feature>
<feature type="transmembrane region" description="Helical" evidence="6">
    <location>
        <begin position="187"/>
        <end position="210"/>
    </location>
</feature>
<accession>A0A4Y4CUH9</accession>
<keyword evidence="9" id="KW-1185">Reference proteome</keyword>
<evidence type="ECO:0000259" key="7">
    <source>
        <dbReference type="PROSITE" id="PS50850"/>
    </source>
</evidence>
<evidence type="ECO:0000256" key="3">
    <source>
        <dbReference type="ARBA" id="ARBA00022692"/>
    </source>
</evidence>
<keyword evidence="3 6" id="KW-0812">Transmembrane</keyword>
<organism evidence="8 9">
    <name type="scientific">Zoogloea ramigera</name>
    <dbReference type="NCBI Taxonomy" id="350"/>
    <lineage>
        <taxon>Bacteria</taxon>
        <taxon>Pseudomonadati</taxon>
        <taxon>Pseudomonadota</taxon>
        <taxon>Betaproteobacteria</taxon>
        <taxon>Rhodocyclales</taxon>
        <taxon>Zoogloeaceae</taxon>
        <taxon>Zoogloea</taxon>
    </lineage>
</organism>
<dbReference type="GO" id="GO:0022857">
    <property type="term" value="F:transmembrane transporter activity"/>
    <property type="evidence" value="ECO:0007669"/>
    <property type="project" value="InterPro"/>
</dbReference>
<dbReference type="InterPro" id="IPR036259">
    <property type="entry name" value="MFS_trans_sf"/>
</dbReference>
<feature type="transmembrane region" description="Helical" evidence="6">
    <location>
        <begin position="247"/>
        <end position="269"/>
    </location>
</feature>
<feature type="transmembrane region" description="Helical" evidence="6">
    <location>
        <begin position="400"/>
        <end position="419"/>
    </location>
</feature>
<protein>
    <submittedName>
        <fullName evidence="8">MFS transporter</fullName>
    </submittedName>
</protein>
<sequence length="430" mass="45367">MNKIETLPGLRPGVARREVWAWAMYDFANSGYTTVVITAIFNAYFVAVIAGGAAWGTFAWTAALAVSYAAILLTAPFVGAWADTHGAKKRLLALTTAGCVLGTAGLALAGPGAIGVAIGFLVLSNYCFGTGENLIAAFLPELADDDSLGKVSGWGWSLGYLGGLTSLGACLAYIAWAEPQGHAAADYVPVTMLITALLFAVASVPTFLLLRERKTARATAPIPVWARVAGTLRQLRGSGPYRDMRRFMVCVVFYQAGIQAVIALAAIYAVEAMGFTTRETIGLIFVVNITAALGAFGFGYWQDRIGHRRAIAFTLAGWIVMILLAWAATRPPLFWLAANIAGLCLGASQSASRALVGYLAPPDRHGEFFGLWGLAVKLSSILGPLTYGAVTWLSGGDHRLAILITGSYFVVGLVILAGVDAERGHRSAQA</sequence>
<feature type="transmembrane region" description="Helical" evidence="6">
    <location>
        <begin position="58"/>
        <end position="79"/>
    </location>
</feature>
<feature type="transmembrane region" description="Helical" evidence="6">
    <location>
        <begin position="368"/>
        <end position="394"/>
    </location>
</feature>
<feature type="transmembrane region" description="Helical" evidence="6">
    <location>
        <begin position="310"/>
        <end position="328"/>
    </location>
</feature>
<dbReference type="PROSITE" id="PS50850">
    <property type="entry name" value="MFS"/>
    <property type="match status" value="1"/>
</dbReference>
<evidence type="ECO:0000256" key="2">
    <source>
        <dbReference type="ARBA" id="ARBA00022448"/>
    </source>
</evidence>
<dbReference type="SUPFAM" id="SSF103473">
    <property type="entry name" value="MFS general substrate transporter"/>
    <property type="match status" value="1"/>
</dbReference>
<evidence type="ECO:0000256" key="5">
    <source>
        <dbReference type="ARBA" id="ARBA00023136"/>
    </source>
</evidence>
<dbReference type="InterPro" id="IPR050495">
    <property type="entry name" value="ATG22/LtaA_families"/>
</dbReference>
<feature type="transmembrane region" description="Helical" evidence="6">
    <location>
        <begin position="334"/>
        <end position="356"/>
    </location>
</feature>
<keyword evidence="5 6" id="KW-0472">Membrane</keyword>
<dbReference type="Proteomes" id="UP000318422">
    <property type="component" value="Unassembled WGS sequence"/>
</dbReference>
<dbReference type="Pfam" id="PF11700">
    <property type="entry name" value="ATG22"/>
    <property type="match status" value="1"/>
</dbReference>
<comment type="subcellular location">
    <subcellularLocation>
        <location evidence="1">Endomembrane system</location>
        <topology evidence="1">Multi-pass membrane protein</topology>
    </subcellularLocation>
</comment>
<comment type="caution">
    <text evidence="8">The sequence shown here is derived from an EMBL/GenBank/DDBJ whole genome shotgun (WGS) entry which is preliminary data.</text>
</comment>
<evidence type="ECO:0000313" key="8">
    <source>
        <dbReference type="EMBL" id="GEC96571.1"/>
    </source>
</evidence>
<dbReference type="InterPro" id="IPR024671">
    <property type="entry name" value="Atg22-like"/>
</dbReference>
<dbReference type="PANTHER" id="PTHR23519">
    <property type="entry name" value="AUTOPHAGY-RELATED PROTEIN 22"/>
    <property type="match status" value="1"/>
</dbReference>
<gene>
    <name evidence="8" type="ORF">ZRA01_26440</name>
</gene>
<evidence type="ECO:0000313" key="9">
    <source>
        <dbReference type="Proteomes" id="UP000318422"/>
    </source>
</evidence>
<reference evidence="8 9" key="1">
    <citation type="submission" date="2019-06" db="EMBL/GenBank/DDBJ databases">
        <title>Whole genome shotgun sequence of Zoogloea ramigera NBRC 15342.</title>
        <authorList>
            <person name="Hosoyama A."/>
            <person name="Uohara A."/>
            <person name="Ohji S."/>
            <person name="Ichikawa N."/>
        </authorList>
    </citation>
    <scope>NUCLEOTIDE SEQUENCE [LARGE SCALE GENOMIC DNA]</scope>
    <source>
        <strain evidence="8 9">NBRC 15342</strain>
    </source>
</reference>
<dbReference type="InterPro" id="IPR020846">
    <property type="entry name" value="MFS_dom"/>
</dbReference>
<dbReference type="Gene3D" id="1.20.1250.20">
    <property type="entry name" value="MFS general substrate transporter like domains"/>
    <property type="match status" value="2"/>
</dbReference>
<feature type="transmembrane region" description="Helical" evidence="6">
    <location>
        <begin position="151"/>
        <end position="175"/>
    </location>
</feature>